<reference evidence="4" key="1">
    <citation type="submission" date="2014-04" db="EMBL/GenBank/DDBJ databases">
        <title>Evolutionary Origins and Diversification of the Mycorrhizal Mutualists.</title>
        <authorList>
            <consortium name="DOE Joint Genome Institute"/>
            <consortium name="Mycorrhizal Genomics Consortium"/>
            <person name="Kohler A."/>
            <person name="Kuo A."/>
            <person name="Nagy L.G."/>
            <person name="Floudas D."/>
            <person name="Copeland A."/>
            <person name="Barry K.W."/>
            <person name="Cichocki N."/>
            <person name="Veneault-Fourrey C."/>
            <person name="LaButti K."/>
            <person name="Lindquist E.A."/>
            <person name="Lipzen A."/>
            <person name="Lundell T."/>
            <person name="Morin E."/>
            <person name="Murat C."/>
            <person name="Riley R."/>
            <person name="Ohm R."/>
            <person name="Sun H."/>
            <person name="Tunlid A."/>
            <person name="Henrissat B."/>
            <person name="Grigoriev I.V."/>
            <person name="Hibbett D.S."/>
            <person name="Martin F."/>
        </authorList>
    </citation>
    <scope>NUCLEOTIDE SEQUENCE [LARGE SCALE GENOMIC DNA]</scope>
    <source>
        <strain evidence="4">FD-334 SS-4</strain>
    </source>
</reference>
<feature type="transmembrane region" description="Helical" evidence="2">
    <location>
        <begin position="224"/>
        <end position="246"/>
    </location>
</feature>
<feature type="region of interest" description="Disordered" evidence="1">
    <location>
        <begin position="180"/>
        <end position="210"/>
    </location>
</feature>
<sequence>MGLRQNSHGIANTVVRGRHQLICGRLLEELDVPEVFCEDLPSFFRWTTYEQGPWTLIGTQQSTAHSTTFTGAAISLHFNGSGIVVFGTVPSSNATNPPPTAAYNLDGQSFATTLPFAVANVPNQPLFATSSELSGNMEHQILINLTSVVARPYIFQNFFVFPNQRSGKTDGVVTSVPPVNSATASSTTASAKSTASAPTTSQAASNKSASPLLTPADAQKTIKILAGLLGIFVFFMALTLIIYAIVRRRALAKQKPGSMKSTDSAEKGRPGMRHISPH</sequence>
<keyword evidence="2" id="KW-0472">Membrane</keyword>
<evidence type="ECO:0000313" key="3">
    <source>
        <dbReference type="EMBL" id="KJA25546.1"/>
    </source>
</evidence>
<feature type="region of interest" description="Disordered" evidence="1">
    <location>
        <begin position="254"/>
        <end position="278"/>
    </location>
</feature>
<dbReference type="AlphaFoldDB" id="A0A0D2PAC0"/>
<keyword evidence="2" id="KW-1133">Transmembrane helix</keyword>
<keyword evidence="2" id="KW-0812">Transmembrane</keyword>
<proteinExistence type="predicted"/>
<organism evidence="3 4">
    <name type="scientific">Hypholoma sublateritium (strain FD-334 SS-4)</name>
    <dbReference type="NCBI Taxonomy" id="945553"/>
    <lineage>
        <taxon>Eukaryota</taxon>
        <taxon>Fungi</taxon>
        <taxon>Dikarya</taxon>
        <taxon>Basidiomycota</taxon>
        <taxon>Agaricomycotina</taxon>
        <taxon>Agaricomycetes</taxon>
        <taxon>Agaricomycetidae</taxon>
        <taxon>Agaricales</taxon>
        <taxon>Agaricineae</taxon>
        <taxon>Strophariaceae</taxon>
        <taxon>Hypholoma</taxon>
    </lineage>
</organism>
<dbReference type="Proteomes" id="UP000054270">
    <property type="component" value="Unassembled WGS sequence"/>
</dbReference>
<feature type="compositionally biased region" description="Low complexity" evidence="1">
    <location>
        <begin position="181"/>
        <end position="205"/>
    </location>
</feature>
<evidence type="ECO:0000256" key="1">
    <source>
        <dbReference type="SAM" id="MobiDB-lite"/>
    </source>
</evidence>
<evidence type="ECO:0000313" key="4">
    <source>
        <dbReference type="Proteomes" id="UP000054270"/>
    </source>
</evidence>
<accession>A0A0D2PAC0</accession>
<keyword evidence="4" id="KW-1185">Reference proteome</keyword>
<evidence type="ECO:0000256" key="2">
    <source>
        <dbReference type="SAM" id="Phobius"/>
    </source>
</evidence>
<dbReference type="OrthoDB" id="3006363at2759"/>
<name>A0A0D2PAC0_HYPSF</name>
<dbReference type="EMBL" id="KN817531">
    <property type="protein sequence ID" value="KJA25546.1"/>
    <property type="molecule type" value="Genomic_DNA"/>
</dbReference>
<dbReference type="Gene3D" id="2.60.120.260">
    <property type="entry name" value="Galactose-binding domain-like"/>
    <property type="match status" value="1"/>
</dbReference>
<gene>
    <name evidence="3" type="ORF">HYPSUDRAFT_53079</name>
</gene>
<protein>
    <submittedName>
        <fullName evidence="3">Uncharacterized protein</fullName>
    </submittedName>
</protein>
<dbReference type="OMA" id="MRHISPH"/>